<organism evidence="3 4">
    <name type="scientific">Ilex paraguariensis</name>
    <name type="common">yerba mate</name>
    <dbReference type="NCBI Taxonomy" id="185542"/>
    <lineage>
        <taxon>Eukaryota</taxon>
        <taxon>Viridiplantae</taxon>
        <taxon>Streptophyta</taxon>
        <taxon>Embryophyta</taxon>
        <taxon>Tracheophyta</taxon>
        <taxon>Spermatophyta</taxon>
        <taxon>Magnoliopsida</taxon>
        <taxon>eudicotyledons</taxon>
        <taxon>Gunneridae</taxon>
        <taxon>Pentapetalae</taxon>
        <taxon>asterids</taxon>
        <taxon>campanulids</taxon>
        <taxon>Aquifoliales</taxon>
        <taxon>Aquifoliaceae</taxon>
        <taxon>Ilex</taxon>
    </lineage>
</organism>
<keyword evidence="4" id="KW-1185">Reference proteome</keyword>
<evidence type="ECO:0000313" key="3">
    <source>
        <dbReference type="EMBL" id="CAK9173514.1"/>
    </source>
</evidence>
<evidence type="ECO:0000259" key="2">
    <source>
        <dbReference type="Pfam" id="PF19584"/>
    </source>
</evidence>
<name>A0ABC8TVP0_9AQUA</name>
<dbReference type="CDD" id="cd21037">
    <property type="entry name" value="MLKL_NTD"/>
    <property type="match status" value="1"/>
</dbReference>
<evidence type="ECO:0000256" key="1">
    <source>
        <dbReference type="SAM" id="Coils"/>
    </source>
</evidence>
<sequence>MDNVAQVAGVDAMGLINLITTSARNATTLKYNCEQLAGHVRMIGNLLEKLKSTDLMILPATQEPLEGLEEALSKALDLVESCREKSYLYMLAMGWSAVYEFRRVQNEIDRYLKLVPLISLVHEFRIQNVKESLQAIEEDHREYTLDEEDVEAQHVILKHDRSKKDASVLEKSLSRRYPDLKFHEALEEEKEKLHFELQRSQVNNDPKQCHVIEHLIDVTENVINVPLEKELALKAQTCSGPGYVSTTKLSNGADGLQTGNQDKTEWMADLFGCCAEPCLSLKACIYPCGIFSWIAQVVSKGKITHEHALNNMMAYSLFCGCCCYTCCIRRKLRQLLNIEGGSCDDFLTHLMCCCCAMVQEWRELELRGFEGSCVHAMMMFCLTIPTNMQAFYFQQRMPFNAISIGPIAIFLDRHQVLQYD</sequence>
<dbReference type="EMBL" id="CAUOFW020006169">
    <property type="protein sequence ID" value="CAK9173514.1"/>
    <property type="molecule type" value="Genomic_DNA"/>
</dbReference>
<dbReference type="InterPro" id="IPR036537">
    <property type="entry name" value="Adaptor_Cbl_N_dom_sf"/>
</dbReference>
<reference evidence="3 4" key="1">
    <citation type="submission" date="2024-02" db="EMBL/GenBank/DDBJ databases">
        <authorList>
            <person name="Vignale AGUSTIN F."/>
            <person name="Sosa J E."/>
            <person name="Modenutti C."/>
        </authorList>
    </citation>
    <scope>NUCLEOTIDE SEQUENCE [LARGE SCALE GENOMIC DNA]</scope>
</reference>
<protein>
    <recommendedName>
        <fullName evidence="2">MCAfunc domain-containing protein</fullName>
    </recommendedName>
</protein>
<dbReference type="PANTHER" id="PTHR46604">
    <property type="entry name" value="PROTEIN MID1-COMPLEMENTING ACTIVITY 1"/>
    <property type="match status" value="1"/>
</dbReference>
<comment type="caution">
    <text evidence="3">The sequence shown here is derived from an EMBL/GenBank/DDBJ whole genome shotgun (WGS) entry which is preliminary data.</text>
</comment>
<dbReference type="InterPro" id="IPR045766">
    <property type="entry name" value="MCAfunc"/>
</dbReference>
<dbReference type="InterPro" id="IPR006461">
    <property type="entry name" value="PLAC_motif_containing"/>
</dbReference>
<dbReference type="Proteomes" id="UP001642360">
    <property type="component" value="Unassembled WGS sequence"/>
</dbReference>
<feature type="domain" description="MCAfunc" evidence="2">
    <location>
        <begin position="15"/>
        <end position="159"/>
    </location>
</feature>
<feature type="coiled-coil region" evidence="1">
    <location>
        <begin position="126"/>
        <end position="153"/>
    </location>
</feature>
<dbReference type="PANTHER" id="PTHR46604:SF2">
    <property type="entry name" value="MCAFUNC DOMAIN-CONTAINING PROTEIN"/>
    <property type="match status" value="1"/>
</dbReference>
<accession>A0ABC8TVP0</accession>
<dbReference type="NCBIfam" id="TIGR01571">
    <property type="entry name" value="A_thal_Cys_rich"/>
    <property type="match status" value="1"/>
</dbReference>
<dbReference type="Pfam" id="PF04749">
    <property type="entry name" value="PLAC8"/>
    <property type="match status" value="1"/>
</dbReference>
<gene>
    <name evidence="3" type="ORF">ILEXP_LOCUS43251</name>
</gene>
<evidence type="ECO:0000313" key="4">
    <source>
        <dbReference type="Proteomes" id="UP001642360"/>
    </source>
</evidence>
<dbReference type="InterPro" id="IPR059179">
    <property type="entry name" value="MLKL-like_MCAfunc"/>
</dbReference>
<dbReference type="Pfam" id="PF19584">
    <property type="entry name" value="MCAfunc"/>
    <property type="match status" value="1"/>
</dbReference>
<proteinExistence type="predicted"/>
<dbReference type="AlphaFoldDB" id="A0ABC8TVP0"/>
<dbReference type="Gene3D" id="1.20.930.20">
    <property type="entry name" value="Adaptor protein Cbl, N-terminal domain"/>
    <property type="match status" value="1"/>
</dbReference>
<keyword evidence="1" id="KW-0175">Coiled coil</keyword>